<feature type="transmembrane region" description="Helical" evidence="2">
    <location>
        <begin position="102"/>
        <end position="126"/>
    </location>
</feature>
<dbReference type="InterPro" id="IPR052712">
    <property type="entry name" value="Acid_resist_chaperone_HdeD"/>
</dbReference>
<evidence type="ECO:0000256" key="2">
    <source>
        <dbReference type="SAM" id="Phobius"/>
    </source>
</evidence>
<organism evidence="3 4">
    <name type="scientific">Hoylesella buccalis DNF00853</name>
    <dbReference type="NCBI Taxonomy" id="1401074"/>
    <lineage>
        <taxon>Bacteria</taxon>
        <taxon>Pseudomonadati</taxon>
        <taxon>Bacteroidota</taxon>
        <taxon>Bacteroidia</taxon>
        <taxon>Bacteroidales</taxon>
        <taxon>Prevotellaceae</taxon>
        <taxon>Hoylesella</taxon>
    </lineage>
</organism>
<accession>A0A095ZLT1</accession>
<dbReference type="InterPro" id="IPR005325">
    <property type="entry name" value="DUF308_memb"/>
</dbReference>
<proteinExistence type="predicted"/>
<dbReference type="Pfam" id="PF03729">
    <property type="entry name" value="DUF308"/>
    <property type="match status" value="2"/>
</dbReference>
<dbReference type="EMBL" id="JRNN01000036">
    <property type="protein sequence ID" value="KGF35715.1"/>
    <property type="molecule type" value="Genomic_DNA"/>
</dbReference>
<feature type="transmembrane region" description="Helical" evidence="2">
    <location>
        <begin position="30"/>
        <end position="53"/>
    </location>
</feature>
<dbReference type="Proteomes" id="UP000029556">
    <property type="component" value="Unassembled WGS sequence"/>
</dbReference>
<protein>
    <submittedName>
        <fullName evidence="3">Membrane protein</fullName>
    </submittedName>
</protein>
<keyword evidence="2" id="KW-0812">Transmembrane</keyword>
<feature type="transmembrane region" description="Helical" evidence="2">
    <location>
        <begin position="157"/>
        <end position="180"/>
    </location>
</feature>
<dbReference type="PANTHER" id="PTHR34989">
    <property type="entry name" value="PROTEIN HDED"/>
    <property type="match status" value="1"/>
</dbReference>
<reference evidence="3 4" key="1">
    <citation type="submission" date="2014-07" db="EMBL/GenBank/DDBJ databases">
        <authorList>
            <person name="McCorrison J."/>
            <person name="Sanka R."/>
            <person name="Torralba M."/>
            <person name="Gillis M."/>
            <person name="Haft D.H."/>
            <person name="Methe B."/>
            <person name="Sutton G."/>
            <person name="Nelson K.E."/>
        </authorList>
    </citation>
    <scope>NUCLEOTIDE SEQUENCE [LARGE SCALE GENOMIC DNA]</scope>
    <source>
        <strain evidence="3 4">DNF00853</strain>
    </source>
</reference>
<dbReference type="GO" id="GO:0005886">
    <property type="term" value="C:plasma membrane"/>
    <property type="evidence" value="ECO:0007669"/>
    <property type="project" value="TreeGrafter"/>
</dbReference>
<evidence type="ECO:0000313" key="4">
    <source>
        <dbReference type="Proteomes" id="UP000029556"/>
    </source>
</evidence>
<dbReference type="PANTHER" id="PTHR34989:SF1">
    <property type="entry name" value="PROTEIN HDED"/>
    <property type="match status" value="1"/>
</dbReference>
<comment type="caution">
    <text evidence="3">The sequence shown here is derived from an EMBL/GenBank/DDBJ whole genome shotgun (WGS) entry which is preliminary data.</text>
</comment>
<dbReference type="RefSeq" id="WP_036872218.1">
    <property type="nucleotide sequence ID" value="NZ_JRNN01000036.1"/>
</dbReference>
<feature type="transmembrane region" description="Helical" evidence="2">
    <location>
        <begin position="133"/>
        <end position="151"/>
    </location>
</feature>
<keyword evidence="2" id="KW-0472">Membrane</keyword>
<evidence type="ECO:0000313" key="3">
    <source>
        <dbReference type="EMBL" id="KGF35715.1"/>
    </source>
</evidence>
<feature type="region of interest" description="Disordered" evidence="1">
    <location>
        <begin position="195"/>
        <end position="236"/>
    </location>
</feature>
<sequence length="236" mass="25801">MKTVQNTFIRALVSIIIGVLLIRYREDTVTWLTILIGVLFLITGLISCITYLIDRKHRDDTVVFDANGRQISGFRPTFPIVGIGSMVLGAVLALMPTVFTTGLVYIIAAVLILGAINQFVVLAAINRIIRVHIIFWLLPCVVLFIGGIAIIKPQWIAQAPLFVIGWTLVLYGVIECIDAFKVMSVNRKYKQAPTSPTATDAVETTAEPVESAESVDETAASMDKPALPTDAEQTNI</sequence>
<gene>
    <name evidence="3" type="ORF">HMPREF2137_03960</name>
</gene>
<feature type="transmembrane region" description="Helical" evidence="2">
    <location>
        <begin position="74"/>
        <end position="96"/>
    </location>
</feature>
<feature type="transmembrane region" description="Helical" evidence="2">
    <location>
        <begin position="7"/>
        <end position="24"/>
    </location>
</feature>
<name>A0A095ZLT1_9BACT</name>
<keyword evidence="2" id="KW-1133">Transmembrane helix</keyword>
<evidence type="ECO:0000256" key="1">
    <source>
        <dbReference type="SAM" id="MobiDB-lite"/>
    </source>
</evidence>
<dbReference type="AlphaFoldDB" id="A0A095ZLT1"/>
<dbReference type="OrthoDB" id="1082789at2"/>